<evidence type="ECO:0000256" key="1">
    <source>
        <dbReference type="SAM" id="SignalP"/>
    </source>
</evidence>
<dbReference type="Proteomes" id="UP000196435">
    <property type="component" value="Unassembled WGS sequence"/>
</dbReference>
<evidence type="ECO:0000313" key="4">
    <source>
        <dbReference type="Proteomes" id="UP000196435"/>
    </source>
</evidence>
<organism evidence="3 4">
    <name type="scientific">Xenorhabdus innexi</name>
    <dbReference type="NCBI Taxonomy" id="290109"/>
    <lineage>
        <taxon>Bacteria</taxon>
        <taxon>Pseudomonadati</taxon>
        <taxon>Pseudomonadota</taxon>
        <taxon>Gammaproteobacteria</taxon>
        <taxon>Enterobacterales</taxon>
        <taxon>Morganellaceae</taxon>
        <taxon>Xenorhabdus</taxon>
    </lineage>
</organism>
<keyword evidence="5" id="KW-1185">Reference proteome</keyword>
<feature type="chain" id="PRO_5012975331" description="Halovibrin" evidence="1">
    <location>
        <begin position="23"/>
        <end position="348"/>
    </location>
</feature>
<evidence type="ECO:0008006" key="6">
    <source>
        <dbReference type="Google" id="ProtNLM"/>
    </source>
</evidence>
<reference evidence="3" key="1">
    <citation type="submission" date="2016-12" db="EMBL/GenBank/DDBJ databases">
        <authorList>
            <person name="Song W.-J."/>
            <person name="Kurnit D.M."/>
        </authorList>
    </citation>
    <scope>NUCLEOTIDE SEQUENCE [LARGE SCALE GENOMIC DNA]</scope>
    <source>
        <strain evidence="3">HGB1681</strain>
    </source>
</reference>
<name>A0A1N6MTQ9_9GAMM</name>
<evidence type="ECO:0000313" key="5">
    <source>
        <dbReference type="Proteomes" id="UP000224871"/>
    </source>
</evidence>
<proteinExistence type="predicted"/>
<accession>A0A1N6MTQ9</accession>
<feature type="signal peptide" evidence="1">
    <location>
        <begin position="1"/>
        <end position="22"/>
    </location>
</feature>
<dbReference type="OrthoDB" id="6766953at2"/>
<dbReference type="AlphaFoldDB" id="A0A1N6MTQ9"/>
<reference evidence="2 5" key="3">
    <citation type="journal article" date="2017" name="Nat. Microbiol.">
        <title>Natural product diversity associated with the nematode symbionts Photorhabdus and Xenorhabdus.</title>
        <authorList>
            <person name="Tobias N.J."/>
            <person name="Wolff H."/>
            <person name="Djahanschiri B."/>
            <person name="Grundmann F."/>
            <person name="Kronenwerth M."/>
            <person name="Shi Y.M."/>
            <person name="Simonyi S."/>
            <person name="Grun P."/>
            <person name="Shapiro-Ilan D."/>
            <person name="Pidot S.J."/>
            <person name="Stinear T.P."/>
            <person name="Ebersberger I."/>
            <person name="Bode H.B."/>
        </authorList>
    </citation>
    <scope>NUCLEOTIDE SEQUENCE [LARGE SCALE GENOMIC DNA]</scope>
    <source>
        <strain evidence="2 5">DSM 16336</strain>
    </source>
</reference>
<dbReference type="EMBL" id="FTLG01000045">
    <property type="protein sequence ID" value="SIP72236.1"/>
    <property type="molecule type" value="Genomic_DNA"/>
</dbReference>
<dbReference type="RefSeq" id="WP_086955451.1">
    <property type="nucleotide sequence ID" value="NZ_CAWNQC010000013.1"/>
</dbReference>
<gene>
    <name evidence="2" type="ORF">Xinn_01409</name>
    <name evidence="3" type="ORF">XIS1_1390009</name>
</gene>
<evidence type="ECO:0000313" key="3">
    <source>
        <dbReference type="EMBL" id="SIP72236.1"/>
    </source>
</evidence>
<sequence length="348" mass="39940">MKLKFKKYLSILISFISIPLFALNPPDISACAKVGKPIAGVIYKNPKVGKLIADRLNKRFYTIVSECGTHFSTPAYECSGVIIRSNSPDKTKFWEGGESFSYLRSDLNTYTLFKNRPTAYVINGRGSYKNPYGKQAFFTCAYPTDGYTVSRQSRYPYGCTESNLFPKIPGKCSTRKITNLEQWKADFNKISVENGEKRYAHQCSFNASRSSGTKEFELNLQARKSLNLNQEIYDFIHNEIIIKPWSEAGYKPQHIPVEAIIYTDFSTNPGVHPLRYAQAMQCSYIKATIDNRGTEKRVKYPIPIIYLDLESLRLGGRKNIFMYRERDQVKTKMFESLHPPALYFLKMI</sequence>
<dbReference type="EMBL" id="NIBU01000011">
    <property type="protein sequence ID" value="PHM36875.1"/>
    <property type="molecule type" value="Genomic_DNA"/>
</dbReference>
<dbReference type="Proteomes" id="UP000224871">
    <property type="component" value="Unassembled WGS sequence"/>
</dbReference>
<protein>
    <recommendedName>
        <fullName evidence="6">Halovibrin</fullName>
    </recommendedName>
</protein>
<keyword evidence="1" id="KW-0732">Signal</keyword>
<evidence type="ECO:0000313" key="2">
    <source>
        <dbReference type="EMBL" id="PHM36875.1"/>
    </source>
</evidence>
<reference evidence="4" key="2">
    <citation type="submission" date="2016-12" db="EMBL/GenBank/DDBJ databases">
        <authorList>
            <person name="Gaudriault S."/>
        </authorList>
    </citation>
    <scope>NUCLEOTIDE SEQUENCE [LARGE SCALE GENOMIC DNA]</scope>
    <source>
        <strain evidence="4">HGB1681 (deposited as PTA-6826 in the American Type Culture Collection)</strain>
    </source>
</reference>